<dbReference type="OrthoDB" id="624512at2"/>
<reference evidence="2 3" key="1">
    <citation type="submission" date="2018-06" db="EMBL/GenBank/DDBJ databases">
        <title>Genomic Encyclopedia of Archaeal and Bacterial Type Strains, Phase II (KMG-II): from individual species to whole genera.</title>
        <authorList>
            <person name="Goeker M."/>
        </authorList>
    </citation>
    <scope>NUCLEOTIDE SEQUENCE [LARGE SCALE GENOMIC DNA]</scope>
    <source>
        <strain evidence="2 3">DSM 27372</strain>
    </source>
</reference>
<dbReference type="AlphaFoldDB" id="A0A318UIR4"/>
<dbReference type="Proteomes" id="UP000248198">
    <property type="component" value="Unassembled WGS sequence"/>
</dbReference>
<evidence type="ECO:0000259" key="1">
    <source>
        <dbReference type="PROSITE" id="PS50213"/>
    </source>
</evidence>
<dbReference type="PROSITE" id="PS51257">
    <property type="entry name" value="PROKAR_LIPOPROTEIN"/>
    <property type="match status" value="1"/>
</dbReference>
<comment type="caution">
    <text evidence="2">The sequence shown here is derived from an EMBL/GenBank/DDBJ whole genome shotgun (WGS) entry which is preliminary data.</text>
</comment>
<dbReference type="Gene3D" id="2.30.180.10">
    <property type="entry name" value="FAS1 domain"/>
    <property type="match status" value="2"/>
</dbReference>
<name>A0A318UIR4_9SPHI</name>
<dbReference type="SUPFAM" id="SSF82153">
    <property type="entry name" value="FAS1 domain"/>
    <property type="match status" value="2"/>
</dbReference>
<dbReference type="RefSeq" id="WP_110830363.1">
    <property type="nucleotide sequence ID" value="NZ_QKLU01000003.1"/>
</dbReference>
<accession>A0A318UIR4</accession>
<dbReference type="Pfam" id="PF02469">
    <property type="entry name" value="Fasciclin"/>
    <property type="match status" value="1"/>
</dbReference>
<dbReference type="InterPro" id="IPR000782">
    <property type="entry name" value="FAS1_domain"/>
</dbReference>
<protein>
    <submittedName>
        <fullName evidence="2">Putative surface protein with fasciclin (FAS1) repeats</fullName>
    </submittedName>
</protein>
<proteinExistence type="predicted"/>
<feature type="domain" description="FAS1" evidence="1">
    <location>
        <begin position="43"/>
        <end position="202"/>
    </location>
</feature>
<evidence type="ECO:0000313" key="3">
    <source>
        <dbReference type="Proteomes" id="UP000248198"/>
    </source>
</evidence>
<dbReference type="PROSITE" id="PS50213">
    <property type="entry name" value="FAS1"/>
    <property type="match status" value="2"/>
</dbReference>
<dbReference type="InterPro" id="IPR050904">
    <property type="entry name" value="Adhesion/Biosynth-related"/>
</dbReference>
<evidence type="ECO:0000313" key="2">
    <source>
        <dbReference type="EMBL" id="PYF75207.1"/>
    </source>
</evidence>
<sequence>MNLKLYQTGNALKLLAICLLLLSMFSCRKKEFQPEVEGAKIPTQDINITLKEALETSAFTLFKAAWKKSNMSSILEKKGNKTPFTLLVPTDAACVAGGLTQEFINKTAPELLDSILLYHTLIGATDAKTLSGRGENTIGMSLLTNKYLRVYGYENLYRTDIYTYRQYLNVVGPDLFINNKKASSAVPVQTKDGTLWPIDRLLIKPTKTIYEVLKEDGRFGMYISIMEKTDELWDEIMQGMGERPKFKQGLSVYSTSDGNPNIGFTSIFAPTDAAFRLAGFKDVDDLMNLNNRATLPYFDWDTYTPVGNFVTDSLLTMHRWGKLFQPYNPNSGSGNPTPDIFYANDLNNRLLANYTLVTSRDGSLPVYTMPLDFGLDAGKRVTVKAKQSPHPAATVVEQDINTLMGPIHVVDRLIPPKDFKY</sequence>
<dbReference type="PANTHER" id="PTHR10900:SF77">
    <property type="entry name" value="FI19380P1"/>
    <property type="match status" value="1"/>
</dbReference>
<gene>
    <name evidence="2" type="ORF">B0O44_103657</name>
</gene>
<feature type="domain" description="FAS1" evidence="1">
    <location>
        <begin position="206"/>
        <end position="414"/>
    </location>
</feature>
<organism evidence="2 3">
    <name type="scientific">Pedobacter nutrimenti</name>
    <dbReference type="NCBI Taxonomy" id="1241337"/>
    <lineage>
        <taxon>Bacteria</taxon>
        <taxon>Pseudomonadati</taxon>
        <taxon>Bacteroidota</taxon>
        <taxon>Sphingobacteriia</taxon>
        <taxon>Sphingobacteriales</taxon>
        <taxon>Sphingobacteriaceae</taxon>
        <taxon>Pedobacter</taxon>
    </lineage>
</organism>
<dbReference type="InterPro" id="IPR036378">
    <property type="entry name" value="FAS1_dom_sf"/>
</dbReference>
<keyword evidence="3" id="KW-1185">Reference proteome</keyword>
<dbReference type="PANTHER" id="PTHR10900">
    <property type="entry name" value="PERIOSTIN-RELATED"/>
    <property type="match status" value="1"/>
</dbReference>
<dbReference type="EMBL" id="QKLU01000003">
    <property type="protein sequence ID" value="PYF75207.1"/>
    <property type="molecule type" value="Genomic_DNA"/>
</dbReference>